<evidence type="ECO:0000313" key="1">
    <source>
        <dbReference type="EMBL" id="MCM1982621.1"/>
    </source>
</evidence>
<dbReference type="Pfam" id="PF20065">
    <property type="entry name" value="DUF6464"/>
    <property type="match status" value="1"/>
</dbReference>
<dbReference type="InterPro" id="IPR045589">
    <property type="entry name" value="DUF6464"/>
</dbReference>
<dbReference type="EMBL" id="JTHE03000044">
    <property type="protein sequence ID" value="MCM1982621.1"/>
    <property type="molecule type" value="Genomic_DNA"/>
</dbReference>
<proteinExistence type="predicted"/>
<keyword evidence="2" id="KW-1185">Reference proteome</keyword>
<name>A0ABD4T1W2_9CYAN</name>
<dbReference type="AlphaFoldDB" id="A0ABD4T1W2"/>
<gene>
    <name evidence="1" type="ORF">QQ91_0007260</name>
</gene>
<protein>
    <submittedName>
        <fullName evidence="1">DUF6464 family protein</fullName>
    </submittedName>
</protein>
<dbReference type="Proteomes" id="UP000031561">
    <property type="component" value="Unassembled WGS sequence"/>
</dbReference>
<organism evidence="1 2">
    <name type="scientific">Lyngbya confervoides BDU141951</name>
    <dbReference type="NCBI Taxonomy" id="1574623"/>
    <lineage>
        <taxon>Bacteria</taxon>
        <taxon>Bacillati</taxon>
        <taxon>Cyanobacteriota</taxon>
        <taxon>Cyanophyceae</taxon>
        <taxon>Oscillatoriophycideae</taxon>
        <taxon>Oscillatoriales</taxon>
        <taxon>Microcoleaceae</taxon>
        <taxon>Lyngbya</taxon>
    </lineage>
</organism>
<accession>A0ABD4T1W2</accession>
<dbReference type="RefSeq" id="WP_166274498.1">
    <property type="nucleotide sequence ID" value="NZ_JTHE03000044.1"/>
</dbReference>
<comment type="caution">
    <text evidence="1">The sequence shown here is derived from an EMBL/GenBank/DDBJ whole genome shotgun (WGS) entry which is preliminary data.</text>
</comment>
<reference evidence="1 2" key="1">
    <citation type="journal article" date="2015" name="Genome Announc.">
        <title>Draft Genome Sequence of Filamentous Marine Cyanobacterium Lyngbya confervoides Strain BDU141951.</title>
        <authorList>
            <person name="Chandrababunaidu M.M."/>
            <person name="Sen D."/>
            <person name="Tripathy S."/>
        </authorList>
    </citation>
    <scope>NUCLEOTIDE SEQUENCE [LARGE SCALE GENOMIC DNA]</scope>
    <source>
        <strain evidence="1 2">BDU141951</strain>
    </source>
</reference>
<sequence length="127" mass="14589">MTTEVFSVDILVQETPLGSFQLEWNPQPGAQIEIEGAYYVVLERRHRYRLSMNRYELDRVLLSVQKIEAIADRSWIGGRWVIGDMSCRYNARSTLLRCAVNPDGPCDRCPSYQPQACAGDGDRPMYR</sequence>
<evidence type="ECO:0000313" key="2">
    <source>
        <dbReference type="Proteomes" id="UP000031561"/>
    </source>
</evidence>